<dbReference type="GeneID" id="18816860"/>
<dbReference type="KEGG" id="sla:SERLADRAFT_452841"/>
<dbReference type="Proteomes" id="UP000008064">
    <property type="component" value="Unassembled WGS sequence"/>
</dbReference>
<dbReference type="SUPFAM" id="SSF52047">
    <property type="entry name" value="RNI-like"/>
    <property type="match status" value="1"/>
</dbReference>
<dbReference type="Gene3D" id="3.80.10.10">
    <property type="entry name" value="Ribonuclease Inhibitor"/>
    <property type="match status" value="1"/>
</dbReference>
<dbReference type="EMBL" id="GL945441">
    <property type="protein sequence ID" value="EGO20100.1"/>
    <property type="molecule type" value="Genomic_DNA"/>
</dbReference>
<evidence type="ECO:0008006" key="2">
    <source>
        <dbReference type="Google" id="ProtNLM"/>
    </source>
</evidence>
<gene>
    <name evidence="1" type="ORF">SERLADRAFT_452841</name>
</gene>
<protein>
    <recommendedName>
        <fullName evidence="2">F-box domain-containing protein</fullName>
    </recommendedName>
</protein>
<evidence type="ECO:0000313" key="1">
    <source>
        <dbReference type="EMBL" id="EGO20100.1"/>
    </source>
</evidence>
<dbReference type="InterPro" id="IPR032675">
    <property type="entry name" value="LRR_dom_sf"/>
</dbReference>
<name>F8P8X1_SERL9</name>
<accession>F8P8X1</accession>
<dbReference type="HOGENOM" id="CLU_016233_0_0_1"/>
<organism>
    <name type="scientific">Serpula lacrymans var. lacrymans (strain S7.9)</name>
    <name type="common">Dry rot fungus</name>
    <dbReference type="NCBI Taxonomy" id="578457"/>
    <lineage>
        <taxon>Eukaryota</taxon>
        <taxon>Fungi</taxon>
        <taxon>Dikarya</taxon>
        <taxon>Basidiomycota</taxon>
        <taxon>Agaricomycotina</taxon>
        <taxon>Agaricomycetes</taxon>
        <taxon>Agaricomycetidae</taxon>
        <taxon>Boletales</taxon>
        <taxon>Coniophorineae</taxon>
        <taxon>Serpulaceae</taxon>
        <taxon>Serpula</taxon>
    </lineage>
</organism>
<dbReference type="OrthoDB" id="3216017at2759"/>
<proteinExistence type="predicted"/>
<dbReference type="RefSeq" id="XP_007322845.1">
    <property type="nucleotide sequence ID" value="XM_007322783.1"/>
</dbReference>
<sequence length="618" mass="70609">MTCSDPQTRIADPSSLDELTLAAIDALCSLPPNSKANFLLDTSIALIGAGHYGPKVENYLDVYLRTPRLPHHDAARALIARGNARRAAGQCLLGKSHQDYQSASLLDPSNRELQSVVRRDKLIHFSNDVASRRAPPEIWERIARYIPRYHLRTWLFVSSFLRDIATRLIFRTLDLYFGEDLEGLHRGLDILDRVRSDPVFANRVKVLRIHWSYEEGEPLELVSRMFRAALPEFKALREFEWIGYPEMRADMVSSLLASHPHIRCLGLMGWHFDAEGVSAFRNLYKFTLRAEDDDGFADIGEVRTVLDRNDGLRHLCLGAYLKRDHSWDNAFQSSTIKNLTQLDLVDTRISSVVLARIAHAHNLRGLTLHGTFEQTSSASVMFSSDHIIDEKHTFLPYLENFRLVLVDHDDDYELFEAVVHFLRRRKRIRKLDLGCCPWRFVMDVLPELTGLRVLRVQFSELNQDNVRLLAKAIPKQMVAIHITAHRSAKPINEFTSFFSIFPSLSFLHLRDLSIRRPQPNLLSEKDFRVQTDIWISSAQSVAVAAPSLDFMGWHGEHYVIARSCSTIGCPVVDLRELPARRRLDCGKGVDLGSEDAAWLERKDVPMDYEMTEMVGSDV</sequence>
<reference evidence="1" key="1">
    <citation type="submission" date="2011-04" db="EMBL/GenBank/DDBJ databases">
        <title>Evolution of plant cell wall degrading machinery underlies the functional diversity of forest fungi.</title>
        <authorList>
            <consortium name="US DOE Joint Genome Institute (JGI-PGF)"/>
            <person name="Eastwood D.C."/>
            <person name="Floudas D."/>
            <person name="Binder M."/>
            <person name="Majcherczyk A."/>
            <person name="Schneider P."/>
            <person name="Aerts A."/>
            <person name="Asiegbu F.O."/>
            <person name="Baker S.E."/>
            <person name="Barry K."/>
            <person name="Bendiksby M."/>
            <person name="Blumentritt M."/>
            <person name="Coutinho P.M."/>
            <person name="Cullen D."/>
            <person name="Cullen D."/>
            <person name="Gathman A."/>
            <person name="Goodell B."/>
            <person name="Henrissat B."/>
            <person name="Ihrmark K."/>
            <person name="Kauserud H."/>
            <person name="Kohler A."/>
            <person name="LaButti K."/>
            <person name="Lapidus A."/>
            <person name="Lavin J.L."/>
            <person name="Lee Y.-H."/>
            <person name="Lindquist E."/>
            <person name="Lilly W."/>
            <person name="Lucas S."/>
            <person name="Morin E."/>
            <person name="Murat C."/>
            <person name="Oguiza J.A."/>
            <person name="Park J."/>
            <person name="Pisabarro A.G."/>
            <person name="Riley R."/>
            <person name="Rosling A."/>
            <person name="Salamov A."/>
            <person name="Schmidt O."/>
            <person name="Schmutz J."/>
            <person name="Skrede I."/>
            <person name="Stenlid J."/>
            <person name="Wiebenga A."/>
            <person name="Xie X."/>
            <person name="Kues U."/>
            <person name="Hibbett D.S."/>
            <person name="Hoffmeister D."/>
            <person name="Hogberg N."/>
            <person name="Martin F."/>
            <person name="Grigoriev I.V."/>
            <person name="Watkinson S.C."/>
        </authorList>
    </citation>
    <scope>NUCLEOTIDE SEQUENCE</scope>
    <source>
        <strain evidence="1">S7.9</strain>
    </source>
</reference>
<dbReference type="AlphaFoldDB" id="F8P8X1"/>